<protein>
    <submittedName>
        <fullName evidence="2">Uncharacterized protein</fullName>
    </submittedName>
</protein>
<dbReference type="Proteomes" id="UP000887159">
    <property type="component" value="Unassembled WGS sequence"/>
</dbReference>
<accession>A0A8X6VT84</accession>
<evidence type="ECO:0000313" key="3">
    <source>
        <dbReference type="Proteomes" id="UP000887159"/>
    </source>
</evidence>
<feature type="compositionally biased region" description="Basic and acidic residues" evidence="1">
    <location>
        <begin position="73"/>
        <end position="83"/>
    </location>
</feature>
<comment type="caution">
    <text evidence="2">The sequence shown here is derived from an EMBL/GenBank/DDBJ whole genome shotgun (WGS) entry which is preliminary data.</text>
</comment>
<proteinExistence type="predicted"/>
<sequence length="99" mass="11445">MCRLCREIDDLVQTMGNWITFETREGNKRNIGKEVIGVLASVLEFYFYLDPSEHLFIFKSKLDDSSNMLNRAPSKDVRSRTGDHAFNGRLRKNGERTTS</sequence>
<name>A0A8X6VT84_TRICX</name>
<reference evidence="2" key="1">
    <citation type="submission" date="2020-08" db="EMBL/GenBank/DDBJ databases">
        <title>Multicomponent nature underlies the extraordinary mechanical properties of spider dragline silk.</title>
        <authorList>
            <person name="Kono N."/>
            <person name="Nakamura H."/>
            <person name="Mori M."/>
            <person name="Yoshida Y."/>
            <person name="Ohtoshi R."/>
            <person name="Malay A.D."/>
            <person name="Moran D.A.P."/>
            <person name="Tomita M."/>
            <person name="Numata K."/>
            <person name="Arakawa K."/>
        </authorList>
    </citation>
    <scope>NUCLEOTIDE SEQUENCE</scope>
</reference>
<organism evidence="2 3">
    <name type="scientific">Trichonephila clavipes</name>
    <name type="common">Golden silk orbweaver</name>
    <name type="synonym">Nephila clavipes</name>
    <dbReference type="NCBI Taxonomy" id="2585209"/>
    <lineage>
        <taxon>Eukaryota</taxon>
        <taxon>Metazoa</taxon>
        <taxon>Ecdysozoa</taxon>
        <taxon>Arthropoda</taxon>
        <taxon>Chelicerata</taxon>
        <taxon>Arachnida</taxon>
        <taxon>Araneae</taxon>
        <taxon>Araneomorphae</taxon>
        <taxon>Entelegynae</taxon>
        <taxon>Araneoidea</taxon>
        <taxon>Nephilidae</taxon>
        <taxon>Trichonephila</taxon>
    </lineage>
</organism>
<feature type="region of interest" description="Disordered" evidence="1">
    <location>
        <begin position="71"/>
        <end position="99"/>
    </location>
</feature>
<dbReference type="EMBL" id="BMAU01021358">
    <property type="protein sequence ID" value="GFY21515.1"/>
    <property type="molecule type" value="Genomic_DNA"/>
</dbReference>
<evidence type="ECO:0000313" key="2">
    <source>
        <dbReference type="EMBL" id="GFY21515.1"/>
    </source>
</evidence>
<evidence type="ECO:0000256" key="1">
    <source>
        <dbReference type="SAM" id="MobiDB-lite"/>
    </source>
</evidence>
<keyword evidence="3" id="KW-1185">Reference proteome</keyword>
<gene>
    <name evidence="2" type="ORF">TNCV_1166631</name>
</gene>
<dbReference type="AlphaFoldDB" id="A0A8X6VT84"/>